<accession>A0A067BN09</accession>
<dbReference type="KEGG" id="spar:SPRG_18357"/>
<evidence type="ECO:0000313" key="2">
    <source>
        <dbReference type="Proteomes" id="UP000030745"/>
    </source>
</evidence>
<proteinExistence type="predicted"/>
<dbReference type="GeneID" id="24139882"/>
<dbReference type="EMBL" id="KK584332">
    <property type="protein sequence ID" value="KDO16107.1"/>
    <property type="molecule type" value="Genomic_DNA"/>
</dbReference>
<organism evidence="1 2">
    <name type="scientific">Saprolegnia parasitica (strain CBS 223.65)</name>
    <dbReference type="NCBI Taxonomy" id="695850"/>
    <lineage>
        <taxon>Eukaryota</taxon>
        <taxon>Sar</taxon>
        <taxon>Stramenopiles</taxon>
        <taxon>Oomycota</taxon>
        <taxon>Saprolegniomycetes</taxon>
        <taxon>Saprolegniales</taxon>
        <taxon>Saprolegniaceae</taxon>
        <taxon>Saprolegnia</taxon>
    </lineage>
</organism>
<sequence>MAEDLRRLEHVRLRNRLKQQRHKARYVHERDLLRDQVEHMTQLLASWRTHPRLAMVSWRDTATGLRDAAAEAQATLHELRRQHRVMIDTVR</sequence>
<evidence type="ECO:0000313" key="1">
    <source>
        <dbReference type="EMBL" id="KDO16107.1"/>
    </source>
</evidence>
<dbReference type="Proteomes" id="UP000030745">
    <property type="component" value="Unassembled WGS sequence"/>
</dbReference>
<gene>
    <name evidence="1" type="ORF">SPRG_18357</name>
</gene>
<keyword evidence="2" id="KW-1185">Reference proteome</keyword>
<dbReference type="AlphaFoldDB" id="A0A067BN09"/>
<name>A0A067BN09_SAPPC</name>
<feature type="non-terminal residue" evidence="1">
    <location>
        <position position="91"/>
    </location>
</feature>
<dbReference type="VEuPathDB" id="FungiDB:SPRG_18357"/>
<dbReference type="RefSeq" id="XP_012213184.1">
    <property type="nucleotide sequence ID" value="XM_012357794.1"/>
</dbReference>
<protein>
    <submittedName>
        <fullName evidence="1">Uncharacterized protein</fullName>
    </submittedName>
</protein>
<reference evidence="1 2" key="1">
    <citation type="journal article" date="2013" name="PLoS Genet.">
        <title>Distinctive expansion of potential virulence genes in the genome of the oomycete fish pathogen Saprolegnia parasitica.</title>
        <authorList>
            <person name="Jiang R.H."/>
            <person name="de Bruijn I."/>
            <person name="Haas B.J."/>
            <person name="Belmonte R."/>
            <person name="Lobach L."/>
            <person name="Christie J."/>
            <person name="van den Ackerveken G."/>
            <person name="Bottin A."/>
            <person name="Bulone V."/>
            <person name="Diaz-Moreno S.M."/>
            <person name="Dumas B."/>
            <person name="Fan L."/>
            <person name="Gaulin E."/>
            <person name="Govers F."/>
            <person name="Grenville-Briggs L.J."/>
            <person name="Horner N.R."/>
            <person name="Levin J.Z."/>
            <person name="Mammella M."/>
            <person name="Meijer H.J."/>
            <person name="Morris P."/>
            <person name="Nusbaum C."/>
            <person name="Oome S."/>
            <person name="Phillips A.J."/>
            <person name="van Rooyen D."/>
            <person name="Rzeszutek E."/>
            <person name="Saraiva M."/>
            <person name="Secombes C.J."/>
            <person name="Seidl M.F."/>
            <person name="Snel B."/>
            <person name="Stassen J.H."/>
            <person name="Sykes S."/>
            <person name="Tripathy S."/>
            <person name="van den Berg H."/>
            <person name="Vega-Arreguin J.C."/>
            <person name="Wawra S."/>
            <person name="Young S.K."/>
            <person name="Zeng Q."/>
            <person name="Dieguez-Uribeondo J."/>
            <person name="Russ C."/>
            <person name="Tyler B.M."/>
            <person name="van West P."/>
        </authorList>
    </citation>
    <scope>NUCLEOTIDE SEQUENCE [LARGE SCALE GENOMIC DNA]</scope>
    <source>
        <strain evidence="1 2">CBS 223.65</strain>
    </source>
</reference>